<dbReference type="AlphaFoldDB" id="A0A026WSR4"/>
<organism evidence="2 3">
    <name type="scientific">Ooceraea biroi</name>
    <name type="common">Clonal raider ant</name>
    <name type="synonym">Cerapachys biroi</name>
    <dbReference type="NCBI Taxonomy" id="2015173"/>
    <lineage>
        <taxon>Eukaryota</taxon>
        <taxon>Metazoa</taxon>
        <taxon>Ecdysozoa</taxon>
        <taxon>Arthropoda</taxon>
        <taxon>Hexapoda</taxon>
        <taxon>Insecta</taxon>
        <taxon>Pterygota</taxon>
        <taxon>Neoptera</taxon>
        <taxon>Endopterygota</taxon>
        <taxon>Hymenoptera</taxon>
        <taxon>Apocrita</taxon>
        <taxon>Aculeata</taxon>
        <taxon>Formicoidea</taxon>
        <taxon>Formicidae</taxon>
        <taxon>Dorylinae</taxon>
        <taxon>Ooceraea</taxon>
    </lineage>
</organism>
<proteinExistence type="predicted"/>
<evidence type="ECO:0000256" key="1">
    <source>
        <dbReference type="SAM" id="Phobius"/>
    </source>
</evidence>
<keyword evidence="1" id="KW-0472">Membrane</keyword>
<keyword evidence="1" id="KW-1133">Transmembrane helix</keyword>
<sequence length="121" mass="13540">MGAVVLALSGVAISLSKKDETLDIGVLSLFSLSLSWQLSNEETMRGEGKRSHFDWIMGCVYVAVFANLLIMCQLVAADQSILLSRCSRRALRLHSDVDASMRRFPSHIPVRHACQSSRRRY</sequence>
<reference evidence="2 3" key="1">
    <citation type="journal article" date="2014" name="Curr. Biol.">
        <title>The genome of the clonal raider ant Cerapachys biroi.</title>
        <authorList>
            <person name="Oxley P.R."/>
            <person name="Ji L."/>
            <person name="Fetter-Pruneda I."/>
            <person name="McKenzie S.K."/>
            <person name="Li C."/>
            <person name="Hu H."/>
            <person name="Zhang G."/>
            <person name="Kronauer D.J."/>
        </authorList>
    </citation>
    <scope>NUCLEOTIDE SEQUENCE [LARGE SCALE GENOMIC DNA]</scope>
</reference>
<feature type="transmembrane region" description="Helical" evidence="1">
    <location>
        <begin position="55"/>
        <end position="77"/>
    </location>
</feature>
<evidence type="ECO:0000313" key="3">
    <source>
        <dbReference type="Proteomes" id="UP000053097"/>
    </source>
</evidence>
<protein>
    <submittedName>
        <fullName evidence="2">Uncharacterized protein</fullName>
    </submittedName>
</protein>
<name>A0A026WSR4_OOCBI</name>
<keyword evidence="3" id="KW-1185">Reference proteome</keyword>
<accession>A0A026WSR4</accession>
<dbReference type="EMBL" id="KK107119">
    <property type="protein sequence ID" value="EZA58706.1"/>
    <property type="molecule type" value="Genomic_DNA"/>
</dbReference>
<gene>
    <name evidence="2" type="ORF">X777_14875</name>
</gene>
<dbReference type="Proteomes" id="UP000053097">
    <property type="component" value="Unassembled WGS sequence"/>
</dbReference>
<keyword evidence="1" id="KW-0812">Transmembrane</keyword>
<evidence type="ECO:0000313" key="2">
    <source>
        <dbReference type="EMBL" id="EZA58706.1"/>
    </source>
</evidence>